<dbReference type="EMBL" id="CM041552">
    <property type="protein sequence ID" value="KAI3353796.1"/>
    <property type="molecule type" value="Genomic_DNA"/>
</dbReference>
<gene>
    <name evidence="1" type="ORF">L3Q82_005020</name>
</gene>
<protein>
    <submittedName>
        <fullName evidence="1">Uncharacterized protein</fullName>
    </submittedName>
</protein>
<dbReference type="Proteomes" id="UP000831701">
    <property type="component" value="Chromosome 22"/>
</dbReference>
<evidence type="ECO:0000313" key="2">
    <source>
        <dbReference type="Proteomes" id="UP000831701"/>
    </source>
</evidence>
<comment type="caution">
    <text evidence="1">The sequence shown here is derived from an EMBL/GenBank/DDBJ whole genome shotgun (WGS) entry which is preliminary data.</text>
</comment>
<organism evidence="1 2">
    <name type="scientific">Scortum barcoo</name>
    <name type="common">barcoo grunter</name>
    <dbReference type="NCBI Taxonomy" id="214431"/>
    <lineage>
        <taxon>Eukaryota</taxon>
        <taxon>Metazoa</taxon>
        <taxon>Chordata</taxon>
        <taxon>Craniata</taxon>
        <taxon>Vertebrata</taxon>
        <taxon>Euteleostomi</taxon>
        <taxon>Actinopterygii</taxon>
        <taxon>Neopterygii</taxon>
        <taxon>Teleostei</taxon>
        <taxon>Neoteleostei</taxon>
        <taxon>Acanthomorphata</taxon>
        <taxon>Eupercaria</taxon>
        <taxon>Centrarchiformes</taxon>
        <taxon>Terapontoidei</taxon>
        <taxon>Terapontidae</taxon>
        <taxon>Scortum</taxon>
    </lineage>
</organism>
<name>A0ACB8VEC2_9TELE</name>
<evidence type="ECO:0000313" key="1">
    <source>
        <dbReference type="EMBL" id="KAI3353796.1"/>
    </source>
</evidence>
<reference evidence="1" key="1">
    <citation type="submission" date="2022-04" db="EMBL/GenBank/DDBJ databases">
        <title>Jade perch genome.</title>
        <authorList>
            <person name="Chao B."/>
        </authorList>
    </citation>
    <scope>NUCLEOTIDE SEQUENCE</scope>
    <source>
        <strain evidence="1">CB-2022</strain>
    </source>
</reference>
<accession>A0ACB8VEC2</accession>
<proteinExistence type="predicted"/>
<keyword evidence="2" id="KW-1185">Reference proteome</keyword>
<sequence length="2735" mass="310652">MLSNCSTKLSAVKWLCPWSRDFIPLVSARMLWVTLLSTIALGWTTPIPLLEDSEEIDEPCFEPCYCEVKEGIFHVHCDSKGFTNVSQISQIWSRPFKLNLQRNFMRKLYFNSFLHLNNAISINLGNNALQDIHAGAFNGLGILKRLFLHENKLEVFRNDTFLGLESLEYLQADYNVIKRIESGAFRHLHKLRVLILNDNLIPVLPNYLFRSVSLTHLDLRGNRLKTLPYKGTLEYVGRSLMEIQLEENPWNCVCEIVQLKTWLERIPYTALVGEITCEYPFHLHGKDLREIKRSELCPLLSDAEIESKLGIPRVPFSNENTWPTKPSSMLSSFHNTASSVEYKERVVKPTKRPRPTKNPPTPRSIYPGLNQPPIAGYQTRPPIPIICPAGCTCNLHINDLGLTVNCKEKGFHNISELLPRPLNAKKLYLSGNLIQKIYRSDFWNFSSLDLLHLGNNRISYVQEGAFINLPNLKSLYLNGNDIERLTPGMFRGLQMLSYLYFEYNVIREIQPNSFSLMPNLQLVFLNDNLLRSLPTDAFAGTNLARLNLRNNYFLSMPVRGVLEHLTSIVQIDLHQNPWDCSCDIIPLKQWLEKLSSVIVVGDVICKTPEFAFGKDLRSLEVEVICPELKYSSGPSPALPGGDDLTTGRSDLGEAGGRGAVPLSVLILSLLILFISAVFVAAGLFAFVLRRRKKLPFRKRSEVDLTGIQMQCRIFEDPPRQSSAGNTGTPEKPAPSMHTHTHATHTHAHGHVYDYIPHPVTQMCNNPIYKPREGEIAEEDRAQFSEKKDNGSSSNSNYRTLLEKEREWTMAVSNSQLNTIVTVNHTTADMAGFHENGGLCPTVIDSQRPTPTVGFVDCLYGTVPKLKDMHVAHAHPPGMQYPDLQQDARLKETLLFTAGKGCYPDPSQSDYLELRAKLQTKPDYLEEGGRERKARLQVRAKEGKCGGDGEKEVLGSGDDPNDPVPVDVCGSHHSHRSCPNIPTAERVDCYPDAGASKVNCEQRGCCWSPQDERNVPWCFFPTNHGYTVESVENPSPHVMKAHLKRMASPSLFGADIQELSLHAEMQSDNRLRFKITDAHKQRFEVRHEHIGSLSSNPSSPISNTLELTHKPFGLTVRRKENKKILFDTTMAPLVFADQYLQLSAKLPSRNIYGLGEHVHQQYLHDTNWRTWPIFTRDAFPNGGTHNLYGHYPFFLCLEDESGKSFGVFLLNSNAMEVTLQPAPAVTYRTIGGVLDFFILFGDTPEQVVQEFLELIGRPVIPPYWALGFQISRWDYGSLSEVKKTVERNRAVDLPYDIQYTDIDYMEDKKDFTYDKVNFSELPQFAEYLHEKGQRYILILDPAIATSKRVGGASYDSYDRGNVKNAWVTESDGKTPLLGEVWPGETVFPDYTSQDCIDWWVDEYERFSREIKHDALWIDMNEVANFKKGSNKGCADNNLNYPPYTPKILDEVMYSKTLCMDAKQAWGDHYDVHSLYGYSMVLATEKALQRVFGENRTLMLTRSSFPGVGKYSGHWLGDNGANWNDIKWAIPGMLEFGLFGVPYIGADICGFFDDSSEELCRRWMQVGAFYPFSRNHNAQGYKPQDPAAYGAGSTLVESSKNYLTIRYTLLPYLYTLFYKAHTTGETVVRPVMHEFYTDQNTWAVDRQFLWGKHLLITPVLDPGVDRVRAYFPDAVWYDYETMEQVAFRRQQVEVYLPGDKLGLHIRGGAILPTQRPNVTTTYSRRNPMGLIIALDDNGKASGELFWDDGDSRETVQSGKHIHYKFDVTSGALMMQVTHAGYSDPNNLTFDNIIVLGVPLPPILVSVTHIGEHENSTSTLLSANIQHDSAKKPIDIEKVPWCFYPKDYGYSVTAAEETSSGMTVDVTRNMRYRSSGRPESPDIDKLRVEIRYHRGDMLQFKIWDPATERYEVPVPLSVPPTPETDENKRLYKVTVSTNPFGIQVVRKITGTIIWDSSMPGFTFSDMFIQVSTRLPSEFVYGFGETEHPTYKHDLNYHTWGMFSKDQPPGYKMNCYGVHPFYMGLENTSDAHGVLLLNSNAMDVTFQPTPSLTYRTLGGILDFYMVLGPTPEMVVQEYTELIGRPVLPAYWSLGFQLCRYGYVNDKEIADLYSEMVAAGIPYDVQYADIDYMDRQLDFVLDPEFKGLPALVDRMRGEGMKFIFILDPAISGNETNYYPAFERGNAADVFIKWPKDLGEGIVWGKVWPDFPNVTVDDSLDWDTQVEKFRSYTAFPDFFRTETARWWNQEIQDFYNHTMKFDGLWIDMNEPASFVHGTVGGNCLGNPLLENPPYMPPLESKDRGLNHKTLCMNSEQILSDGKKVRHYDVHNLYGWSHTQPTYDALLKVTGKRGIVVTRSTYPSSGKWAGHWLGDNNASWDQLYKSIIGMMEFSLFGIPYTGADICGFFNRAEYEMCLRWMQLGAFYPYSRNHNGKGNPRQDPVAWNSTFTDASRDVLNIRYTLLPYLYTLMYEAHVKGSTVVRPLLHEFVSDKTTWDIHRQFLWGPALLISPALDPGVRHLEAYVPNARWYDFHTARDVGVRGRMLGMPTPLDHINLHVRGGYILPWQKPENNTYYSRRNPLGLIVALSDSGTAQGSFFWDDGEGIDTVKKAQYLLTSFAAQENNLTSQINHNGLHPAERLTLGVVKVWGAGSVAIKQATLTDSEGALHQLIPEHNTDTQRIGLNMPQLLEDDNKNKGKTKLEKETQLRSKESQDTRKGNFLTKTAQNFDHHRVTGCIVKR</sequence>